<protein>
    <submittedName>
        <fullName evidence="1">Uncharacterized protein</fullName>
    </submittedName>
</protein>
<reference evidence="1 2" key="1">
    <citation type="submission" date="2016-10" db="EMBL/GenBank/DDBJ databases">
        <authorList>
            <person name="de Groot N.N."/>
        </authorList>
    </citation>
    <scope>NUCLEOTIDE SEQUENCE [LARGE SCALE GENOMIC DNA]</scope>
    <source>
        <strain evidence="1 2">D15d</strain>
    </source>
</reference>
<gene>
    <name evidence="1" type="ORF">SAMN05216537_112102</name>
</gene>
<dbReference type="AlphaFoldDB" id="A0A1H5VV00"/>
<dbReference type="EMBL" id="FNUL01000012">
    <property type="protein sequence ID" value="SEF90826.1"/>
    <property type="molecule type" value="Genomic_DNA"/>
</dbReference>
<name>A0A1H5VV00_9FIRM</name>
<keyword evidence="2" id="KW-1185">Reference proteome</keyword>
<dbReference type="Proteomes" id="UP000236726">
    <property type="component" value="Unassembled WGS sequence"/>
</dbReference>
<proteinExistence type="predicted"/>
<organism evidence="1 2">
    <name type="scientific">Lachnospira multipara</name>
    <dbReference type="NCBI Taxonomy" id="28051"/>
    <lineage>
        <taxon>Bacteria</taxon>
        <taxon>Bacillati</taxon>
        <taxon>Bacillota</taxon>
        <taxon>Clostridia</taxon>
        <taxon>Lachnospirales</taxon>
        <taxon>Lachnospiraceae</taxon>
        <taxon>Lachnospira</taxon>
    </lineage>
</organism>
<evidence type="ECO:0000313" key="1">
    <source>
        <dbReference type="EMBL" id="SEF90826.1"/>
    </source>
</evidence>
<sequence>MVIEIRLYKRYDMDLVALVDAGYPVSTMIKESLIAYANGNPISYLIDENIAFDLNGKESVRTRIVIPESETNLIYLLKHIKHRTRNNFCKMVLRNALINQNLGAFFAVDNLFQLQKRDIDNNILKYQNAIKLSTIKKERKIKFAGKVVTKKQNKVNLDPIIFDKPTEEKEKNVDNIVNNIAKKDRPNSNIANYMPDTDIRNPETNNNTQYFKDYDTNINVKDNVRVTNEEHTTKTKQESKDVVDMDDFLNAFDML</sequence>
<dbReference type="RefSeq" id="WP_103953151.1">
    <property type="nucleotide sequence ID" value="NZ_FNUL01000012.1"/>
</dbReference>
<accession>A0A1H5VV00</accession>
<evidence type="ECO:0000313" key="2">
    <source>
        <dbReference type="Proteomes" id="UP000236726"/>
    </source>
</evidence>